<organism evidence="2 3">
    <name type="scientific">Winogradskyella maritima</name>
    <dbReference type="NCBI Taxonomy" id="1517766"/>
    <lineage>
        <taxon>Bacteria</taxon>
        <taxon>Pseudomonadati</taxon>
        <taxon>Bacteroidota</taxon>
        <taxon>Flavobacteriia</taxon>
        <taxon>Flavobacteriales</taxon>
        <taxon>Flavobacteriaceae</taxon>
        <taxon>Winogradskyella</taxon>
    </lineage>
</organism>
<evidence type="ECO:0000313" key="3">
    <source>
        <dbReference type="Proteomes" id="UP001595812"/>
    </source>
</evidence>
<dbReference type="EMBL" id="JBHSAT010000004">
    <property type="protein sequence ID" value="MFC3876412.1"/>
    <property type="molecule type" value="Genomic_DNA"/>
</dbReference>
<comment type="caution">
    <text evidence="2">The sequence shown here is derived from an EMBL/GenBank/DDBJ whole genome shotgun (WGS) entry which is preliminary data.</text>
</comment>
<name>A0ABV8AED1_9FLAO</name>
<sequence length="198" mass="21546">MKKLLFLLTVVALLSTACTSEPIILTEEASSEINYTTSAKNSKTSNDSDWSFDVPCVQIPLMAGQYHNAGSVNIYVVDGEIVIAYESTGDWEISGVHMDISACDNLTFPVTGSGNPKIGKFQYKSEHPEGTDQVAFYFNENDLEDQFCVALHAVVNDGNGNEETAWGQGIDFGGNSWAMYASVDLSDCVVDPIIHEVE</sequence>
<keyword evidence="3" id="KW-1185">Reference proteome</keyword>
<reference evidence="3" key="1">
    <citation type="journal article" date="2019" name="Int. J. Syst. Evol. Microbiol.">
        <title>The Global Catalogue of Microorganisms (GCM) 10K type strain sequencing project: providing services to taxonomists for standard genome sequencing and annotation.</title>
        <authorList>
            <consortium name="The Broad Institute Genomics Platform"/>
            <consortium name="The Broad Institute Genome Sequencing Center for Infectious Disease"/>
            <person name="Wu L."/>
            <person name="Ma J."/>
        </authorList>
    </citation>
    <scope>NUCLEOTIDE SEQUENCE [LARGE SCALE GENOMIC DNA]</scope>
    <source>
        <strain evidence="3">CECT 8979</strain>
    </source>
</reference>
<evidence type="ECO:0000313" key="2">
    <source>
        <dbReference type="EMBL" id="MFC3876412.1"/>
    </source>
</evidence>
<proteinExistence type="predicted"/>
<gene>
    <name evidence="2" type="ORF">ACFOSX_04130</name>
</gene>
<dbReference type="Proteomes" id="UP001595812">
    <property type="component" value="Unassembled WGS sequence"/>
</dbReference>
<feature type="signal peptide" evidence="1">
    <location>
        <begin position="1"/>
        <end position="19"/>
    </location>
</feature>
<keyword evidence="1" id="KW-0732">Signal</keyword>
<feature type="chain" id="PRO_5046202132" evidence="1">
    <location>
        <begin position="20"/>
        <end position="198"/>
    </location>
</feature>
<accession>A0ABV8AED1</accession>
<protein>
    <submittedName>
        <fullName evidence="2">Uncharacterized protein</fullName>
    </submittedName>
</protein>
<evidence type="ECO:0000256" key="1">
    <source>
        <dbReference type="SAM" id="SignalP"/>
    </source>
</evidence>
<dbReference type="PROSITE" id="PS51257">
    <property type="entry name" value="PROKAR_LIPOPROTEIN"/>
    <property type="match status" value="1"/>
</dbReference>
<dbReference type="RefSeq" id="WP_386097298.1">
    <property type="nucleotide sequence ID" value="NZ_JBHSAT010000004.1"/>
</dbReference>